<name>G0U9J5_TRYVY</name>
<feature type="domain" description="DOP1 N-terminal" evidence="5">
    <location>
        <begin position="18"/>
        <end position="371"/>
    </location>
</feature>
<evidence type="ECO:0000256" key="3">
    <source>
        <dbReference type="ARBA" id="ARBA00046326"/>
    </source>
</evidence>
<accession>G0U9J5</accession>
<comment type="similarity">
    <text evidence="3">Belongs to the DOP1 family.</text>
</comment>
<feature type="region of interest" description="Disordered" evidence="4">
    <location>
        <begin position="488"/>
        <end position="508"/>
    </location>
</feature>
<evidence type="ECO:0000256" key="4">
    <source>
        <dbReference type="SAM" id="MobiDB-lite"/>
    </source>
</evidence>
<dbReference type="GO" id="GO:0005768">
    <property type="term" value="C:endosome"/>
    <property type="evidence" value="ECO:0007669"/>
    <property type="project" value="TreeGrafter"/>
</dbReference>
<gene>
    <name evidence="6" type="ORF">TVY486_1117650</name>
</gene>
<dbReference type="PANTHER" id="PTHR14042:SF24">
    <property type="entry name" value="PROTEIN DOPEY-1 HOMOLOG"/>
    <property type="match status" value="1"/>
</dbReference>
<dbReference type="InterPro" id="IPR040314">
    <property type="entry name" value="DOP1"/>
</dbReference>
<protein>
    <recommendedName>
        <fullName evidence="5">DOP1 N-terminal domain-containing protein</fullName>
    </recommendedName>
</protein>
<proteinExistence type="inferred from homology"/>
<dbReference type="GO" id="GO:0015031">
    <property type="term" value="P:protein transport"/>
    <property type="evidence" value="ECO:0007669"/>
    <property type="project" value="UniProtKB-KW"/>
</dbReference>
<keyword evidence="1" id="KW-0813">Transport</keyword>
<evidence type="ECO:0000313" key="6">
    <source>
        <dbReference type="EMBL" id="CCC54281.1"/>
    </source>
</evidence>
<keyword evidence="2" id="KW-0653">Protein transport</keyword>
<dbReference type="GO" id="GO:0006895">
    <property type="term" value="P:Golgi to endosome transport"/>
    <property type="evidence" value="ECO:0007669"/>
    <property type="project" value="InterPro"/>
</dbReference>
<dbReference type="InterPro" id="IPR007249">
    <property type="entry name" value="DOP1_N"/>
</dbReference>
<evidence type="ECO:0000256" key="2">
    <source>
        <dbReference type="ARBA" id="ARBA00022927"/>
    </source>
</evidence>
<sequence>MYAQSDESVAVPQLLRQATRFSGEVTKSLQAMDRIPASDWATLSTLLTQLIKSLNTNATLTPFMAIDPSLLCRVMFKCFDPKGVMGVHRKALEVLQRLFQGMGTLSLLQQMPLLLVGVLNLLPQCSMQLKRDLLIFIDTHVLRVLPADMIVLQLPGIFAAVLGGVEEGGGSEVYQLSLQLVENIHSIVSKWDAMGVNNCNEATGRYVGEGKSLERALADRGDAVVYRALWFTLKNSPSLRSAVLQYLKLRISSEANRPSNYSNEEPMGEECDPMEQKGAAEHTSVGSPAAFLGSDPTVAHGAIFITLQDGSERVRRLMLDILLSAIPLGDRSSFTFTEQSLLVAAAVQLLGLPETNSSTRRRVREWLMGPSSDGVFHFMHNDSFFHVAQAFHGLTQWWKLRFSAVADSQPQASVGEMDPLCQAHYQALQLSAVRCLQETKANFRPAKGVTGVGVENEDESVEIYALPVVWLKALTVLLESGADGVAADDTRPEATDECTEGSSAGNGVSLTRSVSSPFVERVMPLLMPYMCELLVAIQLRREDGAAGCSAIDTAFKSFFSVVPWEYLTRYERGIVSILEKSVDRLLERGASPDALCHSLSADENLSLSVGSMSGQGKSTESMQTRVSNRNAAFLSTLHHRFRQFKAMATIIRMHADELLHSETQAADFHEELLAMCYSFSTLLLEGCNMAATQLETAGADAPTAAYHEATALCTIRHLIDGCLCMLHFIASDVLPTIPKLTVSGADSETTVNGRSTDLLTLLMRGASAVTRLVALSPSEWSSLFTCASDSVIAFLSCVPSPSSDSKRELLEVALDDWLESIAEAACSGPITLQRDAQQLFVGLLQSDNLPPVLRKVIQSEEELPHTDAKRKRHSQGSYKSLLVTHLWRLVGTCTPEMQPDVVFLLLRLYAGKKERILLDSITSEDTVENIDRIAVLFYWLAECDAEYDLFIPALNMVLRALYHRNTTARWRAQSMLRQSIPYFHRIFNPMLASLTRQLTILNEVASGHAGEKSAVGGASLQCVDGNTELQVRDAYELNPTEFVLVVHCMLSLPSFTPQMLQRVCQLPALADAEEKLQLLLSSPPYCLQKSNLEDSVNPDMEQKIPAFATLVHALLAVACHSSLSQSEGFSPDDVPPNVEMGISAIETLNTLLRWSRDVPRSMEVVSLTWGGTLPQAVVLLHRAVKFRMYPAEQVALLQYLLDVLRIVGDAALLKESLPSPTNTLQRCPSALRSRIFLEALEAGIQQAVVNATSPPRDPPNHDLLLAWCDALLSLLPFLHNKCDEVSMHAIVAFVRVIEGQLHDSTVSVGCNRLRVVETCLNSIYGVMEHHLLMGKSPAQGVADAKVSRGGKWFHARVSFFGNNSSSSVKSPKVATDSVETVRQFMHLVVTAVCRVYCYTRKLGGCEGARHPETPLCEERRGDIVRTFVNAQALHGGSRAASETAHTLRVEKALLRIVAMYMELAMLDFFQKFIEVWVSNYAPKLSDWMVEPHHDVAQHTGLMRFESASQDFTSPPPDFEALSQMLLSAGTSATTLSLVRAAKDFLLQAKSTSTGSPLWSREVFGLDVPFDAALFYFLYTFLRVSHKPPEDMAQLGDVLLDLFNVRLSSGSVSLVSLSFMLLTMANFVSHTRHEGDKDDGVAALNGLGKDKRYPLLVCRVLDAVSSHGSGVTLRDQRGLHFALVVMNQTITVIVRTAQVEHDRVAASIHNLYKRTVFPLIVAGVVTSADDEARAHVATAEISLRLTATLVDTNDSILRRLRQEILESICMYDFLNFSSGMLRQCSVLFARLSRDRVFHAEMIPLLGLSSPAMSRLGSLPSSAEDDRQQRSSQLRRLSFYVMSIPASHLTSERDFCRLLREYVAETFRTFSSVASENRPRMYTIVQHTLFLFRVLLTKLDQSLLQPFWALILAEMVRILVDIPNSPLPEATGTLADDRNGNERSVWALRLECLKVMQFAMVIMPEALPSFRWVFFDDMCTFASRSHGSLYGPRIFIPLFARIMPTGAPESLLFDAQQASLPLEKTSSASWSGTQRPLLHLPLLSSGTSTAVRICTAALIVMSPLGDLTRISEIASAQEQLVMSMRLIDGWDEACILNLLEAEFSCSHE</sequence>
<dbReference type="EMBL" id="HE573027">
    <property type="protein sequence ID" value="CCC54281.1"/>
    <property type="molecule type" value="Genomic_DNA"/>
</dbReference>
<dbReference type="VEuPathDB" id="TriTrypDB:TvY486_1117650"/>
<reference evidence="6" key="1">
    <citation type="journal article" date="2012" name="Proc. Natl. Acad. Sci. U.S.A.">
        <title>Antigenic diversity is generated by distinct evolutionary mechanisms in African trypanosome species.</title>
        <authorList>
            <person name="Jackson A.P."/>
            <person name="Berry A."/>
            <person name="Aslett M."/>
            <person name="Allison H.C."/>
            <person name="Burton P."/>
            <person name="Vavrova-Anderson J."/>
            <person name="Brown R."/>
            <person name="Browne H."/>
            <person name="Corton N."/>
            <person name="Hauser H."/>
            <person name="Gamble J."/>
            <person name="Gilderthorp R."/>
            <person name="Marcello L."/>
            <person name="McQuillan J."/>
            <person name="Otto T.D."/>
            <person name="Quail M.A."/>
            <person name="Sanders M.J."/>
            <person name="van Tonder A."/>
            <person name="Ginger M.L."/>
            <person name="Field M.C."/>
            <person name="Barry J.D."/>
            <person name="Hertz-Fowler C."/>
            <person name="Berriman M."/>
        </authorList>
    </citation>
    <scope>NUCLEOTIDE SEQUENCE</scope>
    <source>
        <strain evidence="6">Y486</strain>
    </source>
</reference>
<organism evidence="6">
    <name type="scientific">Trypanosoma vivax (strain Y486)</name>
    <dbReference type="NCBI Taxonomy" id="1055687"/>
    <lineage>
        <taxon>Eukaryota</taxon>
        <taxon>Discoba</taxon>
        <taxon>Euglenozoa</taxon>
        <taxon>Kinetoplastea</taxon>
        <taxon>Metakinetoplastina</taxon>
        <taxon>Trypanosomatida</taxon>
        <taxon>Trypanosomatidae</taxon>
        <taxon>Trypanosoma</taxon>
        <taxon>Duttonella</taxon>
    </lineage>
</organism>
<evidence type="ECO:0000259" key="5">
    <source>
        <dbReference type="Pfam" id="PF04118"/>
    </source>
</evidence>
<dbReference type="GO" id="GO:0005802">
    <property type="term" value="C:trans-Golgi network"/>
    <property type="evidence" value="ECO:0007669"/>
    <property type="project" value="TreeGrafter"/>
</dbReference>
<dbReference type="Pfam" id="PF04118">
    <property type="entry name" value="Dopey_N"/>
    <property type="match status" value="1"/>
</dbReference>
<evidence type="ECO:0000256" key="1">
    <source>
        <dbReference type="ARBA" id="ARBA00022448"/>
    </source>
</evidence>
<dbReference type="GO" id="GO:0005829">
    <property type="term" value="C:cytosol"/>
    <property type="evidence" value="ECO:0007669"/>
    <property type="project" value="GOC"/>
</dbReference>
<dbReference type="PANTHER" id="PTHR14042">
    <property type="entry name" value="DOPEY-RELATED"/>
    <property type="match status" value="1"/>
</dbReference>